<feature type="domain" description="DUF2231" evidence="3">
    <location>
        <begin position="9"/>
        <end position="144"/>
    </location>
</feature>
<evidence type="ECO:0000313" key="5">
    <source>
        <dbReference type="Proteomes" id="UP000555407"/>
    </source>
</evidence>
<evidence type="ECO:0000259" key="3">
    <source>
        <dbReference type="Pfam" id="PF09990"/>
    </source>
</evidence>
<comment type="caution">
    <text evidence="4">The sequence shown here is derived from an EMBL/GenBank/DDBJ whole genome shotgun (WGS) entry which is preliminary data.</text>
</comment>
<gene>
    <name evidence="4" type="ORF">BJY22_004164</name>
</gene>
<protein>
    <submittedName>
        <fullName evidence="4">Putative membrane protein</fullName>
    </submittedName>
</protein>
<evidence type="ECO:0000256" key="2">
    <source>
        <dbReference type="SAM" id="Phobius"/>
    </source>
</evidence>
<feature type="transmembrane region" description="Helical" evidence="2">
    <location>
        <begin position="12"/>
        <end position="36"/>
    </location>
</feature>
<dbReference type="Pfam" id="PF09990">
    <property type="entry name" value="DUF2231"/>
    <property type="match status" value="1"/>
</dbReference>
<accession>A0A7X5VDD5</accession>
<keyword evidence="5" id="KW-1185">Reference proteome</keyword>
<feature type="transmembrane region" description="Helical" evidence="2">
    <location>
        <begin position="82"/>
        <end position="101"/>
    </location>
</feature>
<reference evidence="4 5" key="1">
    <citation type="submission" date="2020-03" db="EMBL/GenBank/DDBJ databases">
        <title>Sequencing the genomes of 1000 actinobacteria strains.</title>
        <authorList>
            <person name="Klenk H.-P."/>
        </authorList>
    </citation>
    <scope>NUCLEOTIDE SEQUENCE [LARGE SCALE GENOMIC DNA]</scope>
    <source>
        <strain evidence="4 5">DSM 45490</strain>
    </source>
</reference>
<keyword evidence="2" id="KW-0812">Transmembrane</keyword>
<dbReference type="Proteomes" id="UP000555407">
    <property type="component" value="Unassembled WGS sequence"/>
</dbReference>
<dbReference type="EMBL" id="JAASRO010000001">
    <property type="protein sequence ID" value="NIK58447.1"/>
    <property type="molecule type" value="Genomic_DNA"/>
</dbReference>
<evidence type="ECO:0000256" key="1">
    <source>
        <dbReference type="SAM" id="MobiDB-lite"/>
    </source>
</evidence>
<feature type="transmembrane region" description="Helical" evidence="2">
    <location>
        <begin position="113"/>
        <end position="132"/>
    </location>
</feature>
<keyword evidence="2" id="KW-1133">Transmembrane helix</keyword>
<feature type="transmembrane region" description="Helical" evidence="2">
    <location>
        <begin position="42"/>
        <end position="70"/>
    </location>
</feature>
<keyword evidence="2" id="KW-0472">Membrane</keyword>
<dbReference type="InterPro" id="IPR019251">
    <property type="entry name" value="DUF2231_TM"/>
</dbReference>
<evidence type="ECO:0000313" key="4">
    <source>
        <dbReference type="EMBL" id="NIK58447.1"/>
    </source>
</evidence>
<name>A0A7X5VDD5_9ACTN</name>
<dbReference type="AlphaFoldDB" id="A0A7X5VDD5"/>
<sequence length="170" mass="17603">MKSRARAMGHAIHPMLIVFPLGLLSTAVVFDILYLVTDRDGFAVAGAYAIAAGVIGGLVAALFGFIDWLAIPAGTRARRVGLLHGAGNVVVVALFAVSWLLRYGQGGWDPTTGALILSFAGFALAGVTGWLGGELVERLGIGVDEGANADAPSSLSHRPIDSSTPRHRTA</sequence>
<feature type="region of interest" description="Disordered" evidence="1">
    <location>
        <begin position="149"/>
        <end position="170"/>
    </location>
</feature>
<proteinExistence type="predicted"/>
<dbReference type="RefSeq" id="WP_167209249.1">
    <property type="nucleotide sequence ID" value="NZ_JAASRO010000001.1"/>
</dbReference>
<organism evidence="4 5">
    <name type="scientific">Kribbella shirazensis</name>
    <dbReference type="NCBI Taxonomy" id="1105143"/>
    <lineage>
        <taxon>Bacteria</taxon>
        <taxon>Bacillati</taxon>
        <taxon>Actinomycetota</taxon>
        <taxon>Actinomycetes</taxon>
        <taxon>Propionibacteriales</taxon>
        <taxon>Kribbellaceae</taxon>
        <taxon>Kribbella</taxon>
    </lineage>
</organism>